<evidence type="ECO:0000313" key="2">
    <source>
        <dbReference type="EMBL" id="MET3684185.1"/>
    </source>
</evidence>
<accession>A0ABV2KX75</accession>
<dbReference type="Proteomes" id="UP001549167">
    <property type="component" value="Unassembled WGS sequence"/>
</dbReference>
<proteinExistence type="predicted"/>
<keyword evidence="3" id="KW-1185">Reference proteome</keyword>
<dbReference type="EMBL" id="JBEPMX010000013">
    <property type="protein sequence ID" value="MET3684185.1"/>
    <property type="molecule type" value="Genomic_DNA"/>
</dbReference>
<sequence length="135" mass="15817">MKKIHIMLIVAIVSLAINPFAIQAETTEEEYRLAVGNLWYPVSDEYDKLEMPYLSYTFDAVFAEDEDEKAELTNQLDQTVANELWDFFNREDVKQLAYTDDVLDYLDSNFDIDKNEGGFWSWFGRLFSWIGNLFA</sequence>
<evidence type="ECO:0000313" key="3">
    <source>
        <dbReference type="Proteomes" id="UP001549167"/>
    </source>
</evidence>
<organism evidence="2 3">
    <name type="scientific">Alkalibacillus flavidus</name>
    <dbReference type="NCBI Taxonomy" id="546021"/>
    <lineage>
        <taxon>Bacteria</taxon>
        <taxon>Bacillati</taxon>
        <taxon>Bacillota</taxon>
        <taxon>Bacilli</taxon>
        <taxon>Bacillales</taxon>
        <taxon>Bacillaceae</taxon>
        <taxon>Alkalibacillus</taxon>
    </lineage>
</organism>
<reference evidence="2 3" key="1">
    <citation type="submission" date="2024-06" db="EMBL/GenBank/DDBJ databases">
        <title>Genomic Encyclopedia of Type Strains, Phase IV (KMG-IV): sequencing the most valuable type-strain genomes for metagenomic binning, comparative biology and taxonomic classification.</title>
        <authorList>
            <person name="Goeker M."/>
        </authorList>
    </citation>
    <scope>NUCLEOTIDE SEQUENCE [LARGE SCALE GENOMIC DNA]</scope>
    <source>
        <strain evidence="2 3">DSM 23520</strain>
    </source>
</reference>
<evidence type="ECO:0000256" key="1">
    <source>
        <dbReference type="SAM" id="SignalP"/>
    </source>
</evidence>
<feature type="chain" id="PRO_5045256756" evidence="1">
    <location>
        <begin position="24"/>
        <end position="135"/>
    </location>
</feature>
<dbReference type="RefSeq" id="WP_354221290.1">
    <property type="nucleotide sequence ID" value="NZ_JBEPMX010000013.1"/>
</dbReference>
<name>A0ABV2KX75_9BACI</name>
<feature type="signal peptide" evidence="1">
    <location>
        <begin position="1"/>
        <end position="23"/>
    </location>
</feature>
<keyword evidence="1" id="KW-0732">Signal</keyword>
<comment type="caution">
    <text evidence="2">The sequence shown here is derived from an EMBL/GenBank/DDBJ whole genome shotgun (WGS) entry which is preliminary data.</text>
</comment>
<gene>
    <name evidence="2" type="ORF">ABID56_002311</name>
</gene>
<protein>
    <submittedName>
        <fullName evidence="2">Uncharacterized protein</fullName>
    </submittedName>
</protein>